<evidence type="ECO:0000259" key="5">
    <source>
        <dbReference type="Pfam" id="PF25876"/>
    </source>
</evidence>
<reference evidence="8 9" key="1">
    <citation type="submission" date="2018-12" db="EMBL/GenBank/DDBJ databases">
        <authorList>
            <person name="Grouzdev D.S."/>
            <person name="Krutkina M.S."/>
        </authorList>
    </citation>
    <scope>NUCLEOTIDE SEQUENCE [LARGE SCALE GENOMIC DNA]</scope>
    <source>
        <strain evidence="8 9">RmlP026</strain>
    </source>
</reference>
<evidence type="ECO:0000259" key="6">
    <source>
        <dbReference type="Pfam" id="PF25917"/>
    </source>
</evidence>
<dbReference type="Gene3D" id="1.10.287.470">
    <property type="entry name" value="Helix hairpin bin"/>
    <property type="match status" value="1"/>
</dbReference>
<dbReference type="SUPFAM" id="SSF111369">
    <property type="entry name" value="HlyD-like secretion proteins"/>
    <property type="match status" value="1"/>
</dbReference>
<feature type="domain" description="Multidrug resistance protein MdtA-like barrel-sandwich hybrid" evidence="6">
    <location>
        <begin position="71"/>
        <end position="201"/>
    </location>
</feature>
<feature type="domain" description="Multidrug resistance protein MdtA-like C-terminal permuted SH3" evidence="7">
    <location>
        <begin position="290"/>
        <end position="348"/>
    </location>
</feature>
<evidence type="ECO:0000259" key="7">
    <source>
        <dbReference type="Pfam" id="PF25967"/>
    </source>
</evidence>
<dbReference type="RefSeq" id="WP_129225804.1">
    <property type="nucleotide sequence ID" value="NZ_QYBB01000008.1"/>
</dbReference>
<protein>
    <submittedName>
        <fullName evidence="8">Efflux RND transporter periplasmic adaptor subunit</fullName>
    </submittedName>
</protein>
<keyword evidence="3" id="KW-0813">Transport</keyword>
<dbReference type="GO" id="GO:0015562">
    <property type="term" value="F:efflux transmembrane transporter activity"/>
    <property type="evidence" value="ECO:0007669"/>
    <property type="project" value="TreeGrafter"/>
</dbReference>
<dbReference type="PANTHER" id="PTHR30469:SF38">
    <property type="entry name" value="HLYD FAMILY SECRETION PROTEIN"/>
    <property type="match status" value="1"/>
</dbReference>
<dbReference type="InterPro" id="IPR006143">
    <property type="entry name" value="RND_pump_MFP"/>
</dbReference>
<dbReference type="EMBL" id="QYBB01000008">
    <property type="protein sequence ID" value="RYC32254.1"/>
    <property type="molecule type" value="Genomic_DNA"/>
</dbReference>
<accession>A0A4V1RUT3</accession>
<keyword evidence="9" id="KW-1185">Reference proteome</keyword>
<dbReference type="PANTHER" id="PTHR30469">
    <property type="entry name" value="MULTIDRUG RESISTANCE PROTEIN MDTA"/>
    <property type="match status" value="1"/>
</dbReference>
<dbReference type="Pfam" id="PF25917">
    <property type="entry name" value="BSH_RND"/>
    <property type="match status" value="1"/>
</dbReference>
<comment type="similarity">
    <text evidence="2">Belongs to the membrane fusion protein (MFP) (TC 8.A.1) family.</text>
</comment>
<dbReference type="OrthoDB" id="9813967at2"/>
<evidence type="ECO:0000256" key="3">
    <source>
        <dbReference type="ARBA" id="ARBA00022448"/>
    </source>
</evidence>
<sequence length="364" mass="37359">MPGIPRLIPAAVAAAALAAAFAAPSCQAAEDAPAKPRLRVMVATALQRDLAPAITLTGDVEPRYTSDLSFRAGGKIATRAVEVGQHVAADQVLATIDPAEQTANLQNARAALASAQALLTQAQLGFARQKSLMGSGYTTRSAFDNAEQSLRVTQASVDSAQAALGTAEEQLGFTELRSGVAGIVTARDAEVGQVVGAGTRVFTLAQDGPRDAVFNVYEALLVEPPKGGIAVALQSDPSVVATGTVREISPTVDPASGTVRVKVALAATPPRMSLGATVLGTGRFRPQRGITLPWSALFRQGDGPAVWVLGRDGTVSLHPVTVARYLDDAMVLSSGVEAGQRVVTAGIQFLRPGQAVDAVEGGAP</sequence>
<dbReference type="Pfam" id="PF25967">
    <property type="entry name" value="RND-MFP_C"/>
    <property type="match status" value="1"/>
</dbReference>
<organism evidence="8 9">
    <name type="scientific">Lichenibacterium minor</name>
    <dbReference type="NCBI Taxonomy" id="2316528"/>
    <lineage>
        <taxon>Bacteria</taxon>
        <taxon>Pseudomonadati</taxon>
        <taxon>Pseudomonadota</taxon>
        <taxon>Alphaproteobacteria</taxon>
        <taxon>Hyphomicrobiales</taxon>
        <taxon>Lichenihabitantaceae</taxon>
        <taxon>Lichenibacterium</taxon>
    </lineage>
</organism>
<dbReference type="Gene3D" id="2.40.50.100">
    <property type="match status" value="1"/>
</dbReference>
<evidence type="ECO:0000313" key="9">
    <source>
        <dbReference type="Proteomes" id="UP000290759"/>
    </source>
</evidence>
<dbReference type="Gene3D" id="2.40.420.20">
    <property type="match status" value="1"/>
</dbReference>
<feature type="domain" description="Multidrug resistance protein MdtA-like alpha-helical hairpin" evidence="5">
    <location>
        <begin position="105"/>
        <end position="174"/>
    </location>
</feature>
<comment type="subcellular location">
    <subcellularLocation>
        <location evidence="1">Cell envelope</location>
    </subcellularLocation>
</comment>
<reference evidence="8 9" key="2">
    <citation type="submission" date="2019-02" db="EMBL/GenBank/DDBJ databases">
        <title>'Lichenibacterium ramalinii' gen. nov. sp. nov., 'Lichenibacterium minor' gen. nov. sp. nov.</title>
        <authorList>
            <person name="Pankratov T."/>
        </authorList>
    </citation>
    <scope>NUCLEOTIDE SEQUENCE [LARGE SCALE GENOMIC DNA]</scope>
    <source>
        <strain evidence="8 9">RmlP026</strain>
    </source>
</reference>
<feature type="chain" id="PRO_5020915696" evidence="4">
    <location>
        <begin position="29"/>
        <end position="364"/>
    </location>
</feature>
<evidence type="ECO:0000256" key="1">
    <source>
        <dbReference type="ARBA" id="ARBA00004196"/>
    </source>
</evidence>
<evidence type="ECO:0000256" key="2">
    <source>
        <dbReference type="ARBA" id="ARBA00009477"/>
    </source>
</evidence>
<dbReference type="AlphaFoldDB" id="A0A4V1RUT3"/>
<dbReference type="Pfam" id="PF25876">
    <property type="entry name" value="HH_MFP_RND"/>
    <property type="match status" value="1"/>
</dbReference>
<dbReference type="Proteomes" id="UP000290759">
    <property type="component" value="Unassembled WGS sequence"/>
</dbReference>
<proteinExistence type="inferred from homology"/>
<dbReference type="InterPro" id="IPR058625">
    <property type="entry name" value="MdtA-like_BSH"/>
</dbReference>
<feature type="signal peptide" evidence="4">
    <location>
        <begin position="1"/>
        <end position="28"/>
    </location>
</feature>
<dbReference type="NCBIfam" id="TIGR01730">
    <property type="entry name" value="RND_mfp"/>
    <property type="match status" value="1"/>
</dbReference>
<name>A0A4V1RUT3_9HYPH</name>
<evidence type="ECO:0000313" key="8">
    <source>
        <dbReference type="EMBL" id="RYC32254.1"/>
    </source>
</evidence>
<dbReference type="Gene3D" id="2.40.30.170">
    <property type="match status" value="1"/>
</dbReference>
<dbReference type="InterPro" id="IPR058624">
    <property type="entry name" value="MdtA-like_HH"/>
</dbReference>
<evidence type="ECO:0000256" key="4">
    <source>
        <dbReference type="SAM" id="SignalP"/>
    </source>
</evidence>
<dbReference type="GO" id="GO:1990281">
    <property type="term" value="C:efflux pump complex"/>
    <property type="evidence" value="ECO:0007669"/>
    <property type="project" value="TreeGrafter"/>
</dbReference>
<dbReference type="InterPro" id="IPR058627">
    <property type="entry name" value="MdtA-like_C"/>
</dbReference>
<keyword evidence="4" id="KW-0732">Signal</keyword>
<comment type="caution">
    <text evidence="8">The sequence shown here is derived from an EMBL/GenBank/DDBJ whole genome shotgun (WGS) entry which is preliminary data.</text>
</comment>
<gene>
    <name evidence="8" type="ORF">D3273_09495</name>
</gene>